<dbReference type="GO" id="GO:0005886">
    <property type="term" value="C:plasma membrane"/>
    <property type="evidence" value="ECO:0007669"/>
    <property type="project" value="UniProtKB-SubCell"/>
</dbReference>
<dbReference type="InterPro" id="IPR036890">
    <property type="entry name" value="HATPase_C_sf"/>
</dbReference>
<keyword evidence="10" id="KW-0067">ATP-binding</keyword>
<evidence type="ECO:0000313" key="18">
    <source>
        <dbReference type="EMBL" id="UYM04045.1"/>
    </source>
</evidence>
<comment type="subcellular location">
    <subcellularLocation>
        <location evidence="2">Cell membrane</location>
        <topology evidence="2">Multi-pass membrane protein</topology>
    </subcellularLocation>
</comment>
<dbReference type="PROSITE" id="PS50109">
    <property type="entry name" value="HIS_KIN"/>
    <property type="match status" value="1"/>
</dbReference>
<evidence type="ECO:0000259" key="17">
    <source>
        <dbReference type="PROSITE" id="PS50885"/>
    </source>
</evidence>
<dbReference type="CDD" id="cd00075">
    <property type="entry name" value="HATPase"/>
    <property type="match status" value="1"/>
</dbReference>
<evidence type="ECO:0000256" key="11">
    <source>
        <dbReference type="ARBA" id="ARBA00022989"/>
    </source>
</evidence>
<evidence type="ECO:0000259" key="16">
    <source>
        <dbReference type="PROSITE" id="PS50109"/>
    </source>
</evidence>
<feature type="transmembrane region" description="Helical" evidence="15">
    <location>
        <begin position="239"/>
        <end position="258"/>
    </location>
</feature>
<dbReference type="Pfam" id="PF00672">
    <property type="entry name" value="HAMP"/>
    <property type="match status" value="1"/>
</dbReference>
<keyword evidence="13 15" id="KW-0472">Membrane</keyword>
<dbReference type="InterPro" id="IPR004358">
    <property type="entry name" value="Sig_transdc_His_kin-like_C"/>
</dbReference>
<dbReference type="InterPro" id="IPR003661">
    <property type="entry name" value="HisK_dim/P_dom"/>
</dbReference>
<keyword evidence="6" id="KW-0808">Transferase</keyword>
<feature type="domain" description="Histidine kinase" evidence="16">
    <location>
        <begin position="327"/>
        <end position="544"/>
    </location>
</feature>
<evidence type="ECO:0000256" key="9">
    <source>
        <dbReference type="ARBA" id="ARBA00022777"/>
    </source>
</evidence>
<dbReference type="Gene3D" id="6.10.340.10">
    <property type="match status" value="1"/>
</dbReference>
<keyword evidence="9 18" id="KW-0418">Kinase</keyword>
<dbReference type="EMBL" id="CP094970">
    <property type="protein sequence ID" value="UYM04045.1"/>
    <property type="molecule type" value="Genomic_DNA"/>
</dbReference>
<dbReference type="InterPro" id="IPR050736">
    <property type="entry name" value="Sensor_HK_Regulatory"/>
</dbReference>
<evidence type="ECO:0000256" key="2">
    <source>
        <dbReference type="ARBA" id="ARBA00004651"/>
    </source>
</evidence>
<dbReference type="Proteomes" id="UP001164390">
    <property type="component" value="Chromosome"/>
</dbReference>
<dbReference type="SMART" id="SM00388">
    <property type="entry name" value="HisKA"/>
    <property type="match status" value="1"/>
</dbReference>
<gene>
    <name evidence="18" type="primary">mtrB</name>
    <name evidence="18" type="ORF">L0C25_16030</name>
</gene>
<dbReference type="CDD" id="cd06225">
    <property type="entry name" value="HAMP"/>
    <property type="match status" value="1"/>
</dbReference>
<dbReference type="AlphaFoldDB" id="A0AA46TF21"/>
<keyword evidence="11 15" id="KW-1133">Transmembrane helix</keyword>
<reference evidence="18" key="1">
    <citation type="submission" date="2022-01" db="EMBL/GenBank/DDBJ databases">
        <title>Nocardioidaceae gen. sp. A5X3R13.</title>
        <authorList>
            <person name="Lopez Marin M.A."/>
            <person name="Uhlik O."/>
        </authorList>
    </citation>
    <scope>NUCLEOTIDE SEQUENCE</scope>
    <source>
        <strain evidence="18">A5X3R13</strain>
    </source>
</reference>
<sequence length="574" mass="62909">MASGYLSGESVGRLRTHAVALLRRVFVVVTRPFVLAVRVWRRSVQARVVIGTLVLCSIVIGLVGWVLIRQVAEGLVDNRREAAVSVAEEGFSTAQENISASPTQGAFDESQMLGELYDVLVTQGGSARAYEVVLEGPLPSADDGGAGETGMRSLSELEKGSIPEDLKVRVAAGDNADADSPPKIYWTYTDLSLSEDGDDVPAIAIGRVVQMPGNGNRYSLYYLFSMEEQDDTLHQITSAMIYAGIALVLLVAGVAWIVTRQVVTPVRLARRIAERLAAGRLEERMHVRGEDDIARLGVSFNQMASSLQKQIRQLEELSRVQHRFVSDVSHELRTPLTTVRMAADVLHDARQTFDPMTARSAELLQNELDRFEALLADLLEISRFDAGAARLELERVDLAEVADRVADYYRGFAERHGVTLTVRAQSRPVEVEADVRRIERVVRNLVANAIHYSRSEQVDLLVAGSTASAALAVRDYGIGLRPGEAQLVFNRFWRADPSRVRTSGGTGLGLAISLEDATLHGGWLQAWGEPDRGAQFRLTLPRHAGEDVERSPLPLVPADAGTTRRRMTQVGVDD</sequence>
<dbReference type="SMART" id="SM00387">
    <property type="entry name" value="HATPase_c"/>
    <property type="match status" value="1"/>
</dbReference>
<dbReference type="SUPFAM" id="SSF55874">
    <property type="entry name" value="ATPase domain of HSP90 chaperone/DNA topoisomerase II/histidine kinase"/>
    <property type="match status" value="1"/>
</dbReference>
<evidence type="ECO:0000256" key="14">
    <source>
        <dbReference type="ARBA" id="ARBA00035305"/>
    </source>
</evidence>
<dbReference type="GO" id="GO:0000155">
    <property type="term" value="F:phosphorelay sensor kinase activity"/>
    <property type="evidence" value="ECO:0007669"/>
    <property type="project" value="InterPro"/>
</dbReference>
<dbReference type="InterPro" id="IPR047669">
    <property type="entry name" value="MtrAB_MtrB"/>
</dbReference>
<dbReference type="NCBIfam" id="NF040691">
    <property type="entry name" value="MtrAB_MtrB"/>
    <property type="match status" value="1"/>
</dbReference>
<keyword evidence="4" id="KW-1003">Cell membrane</keyword>
<evidence type="ECO:0000256" key="6">
    <source>
        <dbReference type="ARBA" id="ARBA00022679"/>
    </source>
</evidence>
<evidence type="ECO:0000256" key="12">
    <source>
        <dbReference type="ARBA" id="ARBA00023012"/>
    </source>
</evidence>
<organism evidence="18 19">
    <name type="scientific">Solicola gregarius</name>
    <dbReference type="NCBI Taxonomy" id="2908642"/>
    <lineage>
        <taxon>Bacteria</taxon>
        <taxon>Bacillati</taxon>
        <taxon>Actinomycetota</taxon>
        <taxon>Actinomycetes</taxon>
        <taxon>Propionibacteriales</taxon>
        <taxon>Nocardioidaceae</taxon>
        <taxon>Solicola</taxon>
    </lineage>
</organism>
<dbReference type="PRINTS" id="PR00344">
    <property type="entry name" value="BCTRLSENSOR"/>
</dbReference>
<keyword evidence="7 15" id="KW-0812">Transmembrane</keyword>
<evidence type="ECO:0000256" key="3">
    <source>
        <dbReference type="ARBA" id="ARBA00012438"/>
    </source>
</evidence>
<dbReference type="InterPro" id="IPR005467">
    <property type="entry name" value="His_kinase_dom"/>
</dbReference>
<evidence type="ECO:0000256" key="4">
    <source>
        <dbReference type="ARBA" id="ARBA00022475"/>
    </source>
</evidence>
<dbReference type="PANTHER" id="PTHR43711">
    <property type="entry name" value="TWO-COMPONENT HISTIDINE KINASE"/>
    <property type="match status" value="1"/>
</dbReference>
<dbReference type="SMART" id="SM00304">
    <property type="entry name" value="HAMP"/>
    <property type="match status" value="1"/>
</dbReference>
<accession>A0AA46TF21</accession>
<dbReference type="FunFam" id="1.10.287.130:FF:000010">
    <property type="entry name" value="Two-component sensor histidine kinase"/>
    <property type="match status" value="1"/>
</dbReference>
<dbReference type="FunFam" id="3.30.565.10:FF:000013">
    <property type="entry name" value="Two-component sensor histidine kinase"/>
    <property type="match status" value="1"/>
</dbReference>
<dbReference type="Pfam" id="PF00512">
    <property type="entry name" value="HisKA"/>
    <property type="match status" value="1"/>
</dbReference>
<keyword evidence="8" id="KW-0547">Nucleotide-binding</keyword>
<evidence type="ECO:0000256" key="7">
    <source>
        <dbReference type="ARBA" id="ARBA00022692"/>
    </source>
</evidence>
<evidence type="ECO:0000256" key="1">
    <source>
        <dbReference type="ARBA" id="ARBA00000085"/>
    </source>
</evidence>
<dbReference type="SUPFAM" id="SSF47384">
    <property type="entry name" value="Homodimeric domain of signal transducing histidine kinase"/>
    <property type="match status" value="1"/>
</dbReference>
<dbReference type="GO" id="GO:0005524">
    <property type="term" value="F:ATP binding"/>
    <property type="evidence" value="ECO:0007669"/>
    <property type="project" value="UniProtKB-KW"/>
</dbReference>
<evidence type="ECO:0000256" key="5">
    <source>
        <dbReference type="ARBA" id="ARBA00022553"/>
    </source>
</evidence>
<evidence type="ECO:0000256" key="10">
    <source>
        <dbReference type="ARBA" id="ARBA00022840"/>
    </source>
</evidence>
<dbReference type="InterPro" id="IPR003660">
    <property type="entry name" value="HAMP_dom"/>
</dbReference>
<feature type="transmembrane region" description="Helical" evidence="15">
    <location>
        <begin position="46"/>
        <end position="68"/>
    </location>
</feature>
<name>A0AA46TF21_9ACTN</name>
<dbReference type="Gene3D" id="1.10.287.130">
    <property type="match status" value="1"/>
</dbReference>
<dbReference type="PROSITE" id="PS50885">
    <property type="entry name" value="HAMP"/>
    <property type="match status" value="1"/>
</dbReference>
<dbReference type="Gene3D" id="3.30.565.10">
    <property type="entry name" value="Histidine kinase-like ATPase, C-terminal domain"/>
    <property type="match status" value="1"/>
</dbReference>
<keyword evidence="5" id="KW-0597">Phosphoprotein</keyword>
<dbReference type="PANTHER" id="PTHR43711:SF1">
    <property type="entry name" value="HISTIDINE KINASE 1"/>
    <property type="match status" value="1"/>
</dbReference>
<keyword evidence="19" id="KW-1185">Reference proteome</keyword>
<dbReference type="Pfam" id="PF02518">
    <property type="entry name" value="HATPase_c"/>
    <property type="match status" value="1"/>
</dbReference>
<evidence type="ECO:0000256" key="15">
    <source>
        <dbReference type="SAM" id="Phobius"/>
    </source>
</evidence>
<evidence type="ECO:0000256" key="13">
    <source>
        <dbReference type="ARBA" id="ARBA00023136"/>
    </source>
</evidence>
<dbReference type="SUPFAM" id="SSF158472">
    <property type="entry name" value="HAMP domain-like"/>
    <property type="match status" value="1"/>
</dbReference>
<dbReference type="InterPro" id="IPR036097">
    <property type="entry name" value="HisK_dim/P_sf"/>
</dbReference>
<dbReference type="EC" id="2.7.13.3" evidence="3"/>
<comment type="catalytic activity">
    <reaction evidence="1">
        <text>ATP + protein L-histidine = ADP + protein N-phospho-L-histidine.</text>
        <dbReference type="EC" id="2.7.13.3"/>
    </reaction>
</comment>
<feature type="domain" description="HAMP" evidence="17">
    <location>
        <begin position="260"/>
        <end position="312"/>
    </location>
</feature>
<evidence type="ECO:0000313" key="19">
    <source>
        <dbReference type="Proteomes" id="UP001164390"/>
    </source>
</evidence>
<dbReference type="CDD" id="cd00082">
    <property type="entry name" value="HisKA"/>
    <property type="match status" value="1"/>
</dbReference>
<proteinExistence type="predicted"/>
<protein>
    <recommendedName>
        <fullName evidence="14">Sensor histidine kinase MtrB</fullName>
        <ecNumber evidence="3">2.7.13.3</ecNumber>
    </recommendedName>
</protein>
<dbReference type="InterPro" id="IPR003594">
    <property type="entry name" value="HATPase_dom"/>
</dbReference>
<keyword evidence="12" id="KW-0902">Two-component regulatory system</keyword>
<dbReference type="KEGG" id="sgrg:L0C25_16030"/>
<dbReference type="RefSeq" id="WP_271632692.1">
    <property type="nucleotide sequence ID" value="NZ_CP094970.1"/>
</dbReference>
<evidence type="ECO:0000256" key="8">
    <source>
        <dbReference type="ARBA" id="ARBA00022741"/>
    </source>
</evidence>